<dbReference type="PATRIC" id="fig|449.7.peg.3192"/>
<dbReference type="OrthoDB" id="9801609at2"/>
<dbReference type="Gene3D" id="3.40.50.2000">
    <property type="entry name" value="Glycogen Phosphorylase B"/>
    <property type="match status" value="2"/>
</dbReference>
<dbReference type="GO" id="GO:0016757">
    <property type="term" value="F:glycosyltransferase activity"/>
    <property type="evidence" value="ECO:0007669"/>
    <property type="project" value="InterPro"/>
</dbReference>
<sequence>MKILLNCSTLMKGGSLQVASAMFRDAIEDREFDWFFALTSSIFSKFQDLLESKLNAKRVILLDKSPAKDRHSRKRLQEFVSREQFNAVFTLFGPAYVNFSVPHLCGIADGWVTHATNAAYRSLPNLKERIRTYLLCQYKLHWYQRADRWCVEAAVARDGFLSKTKANPKAVAVIPNAVNQLIQEYATVKIERKIEDTIHIFCLGADYWHKNYQIIPQVLVALKKKIEKKAIFVVTLPEDSTIYNLLNNQAKILGVQENILNLGPISLPQVIESYKKFHILFFPSLLETFSITPLEAFYMNMPMVLSNLPANRQIVGEYAHYIDSCNSQEVANKLLELITNYDHEVGKLSNLKDNKYIQNICNAANRFDNYKKLLRDMIQTF</sequence>
<keyword evidence="1" id="KW-0808">Transferase</keyword>
<evidence type="ECO:0000256" key="1">
    <source>
        <dbReference type="ARBA" id="ARBA00022679"/>
    </source>
</evidence>
<feature type="domain" description="Glycosyl transferase family 1" evidence="2">
    <location>
        <begin position="191"/>
        <end position="342"/>
    </location>
</feature>
<name>A0A0A8UMY6_LEGHA</name>
<gene>
    <name evidence="3" type="ORF">LHA_1180</name>
</gene>
<dbReference type="Proteomes" id="UP000032803">
    <property type="component" value="Chromosome I"/>
</dbReference>
<dbReference type="PANTHER" id="PTHR46401">
    <property type="entry name" value="GLYCOSYLTRANSFERASE WBBK-RELATED"/>
    <property type="match status" value="1"/>
</dbReference>
<dbReference type="EMBL" id="LN681225">
    <property type="protein sequence ID" value="CEK10235.1"/>
    <property type="molecule type" value="Genomic_DNA"/>
</dbReference>
<evidence type="ECO:0000313" key="3">
    <source>
        <dbReference type="EMBL" id="CEK10235.1"/>
    </source>
</evidence>
<accession>A0A0A8UMY6</accession>
<dbReference type="HOGENOM" id="CLU_061365_0_0_6"/>
<proteinExistence type="predicted"/>
<dbReference type="STRING" id="449.LHA_1180"/>
<reference evidence="4" key="1">
    <citation type="submission" date="2014-09" db="EMBL/GenBank/DDBJ databases">
        <authorList>
            <person name="Gomez-Valero L."/>
        </authorList>
    </citation>
    <scope>NUCLEOTIDE SEQUENCE [LARGE SCALE GENOMIC DNA]</scope>
    <source>
        <strain evidence="4">ATCC35250</strain>
    </source>
</reference>
<protein>
    <recommendedName>
        <fullName evidence="2">Glycosyl transferase family 1 domain-containing protein</fullName>
    </recommendedName>
</protein>
<dbReference type="SUPFAM" id="SSF53756">
    <property type="entry name" value="UDP-Glycosyltransferase/glycogen phosphorylase"/>
    <property type="match status" value="1"/>
</dbReference>
<dbReference type="AlphaFoldDB" id="A0A0A8UMY6"/>
<dbReference type="PANTHER" id="PTHR46401:SF2">
    <property type="entry name" value="GLYCOSYLTRANSFERASE WBBK-RELATED"/>
    <property type="match status" value="1"/>
</dbReference>
<dbReference type="RefSeq" id="WP_045105643.1">
    <property type="nucleotide sequence ID" value="NZ_LN681225.1"/>
</dbReference>
<keyword evidence="4" id="KW-1185">Reference proteome</keyword>
<evidence type="ECO:0000313" key="4">
    <source>
        <dbReference type="Proteomes" id="UP000032803"/>
    </source>
</evidence>
<dbReference type="InterPro" id="IPR001296">
    <property type="entry name" value="Glyco_trans_1"/>
</dbReference>
<dbReference type="KEGG" id="lha:LHA_1180"/>
<evidence type="ECO:0000259" key="2">
    <source>
        <dbReference type="Pfam" id="PF00534"/>
    </source>
</evidence>
<dbReference type="Pfam" id="PF00534">
    <property type="entry name" value="Glycos_transf_1"/>
    <property type="match status" value="1"/>
</dbReference>
<organism evidence="3 4">
    <name type="scientific">Legionella hackeliae</name>
    <dbReference type="NCBI Taxonomy" id="449"/>
    <lineage>
        <taxon>Bacteria</taxon>
        <taxon>Pseudomonadati</taxon>
        <taxon>Pseudomonadota</taxon>
        <taxon>Gammaproteobacteria</taxon>
        <taxon>Legionellales</taxon>
        <taxon>Legionellaceae</taxon>
        <taxon>Legionella</taxon>
    </lineage>
</organism>